<dbReference type="GO" id="GO:0006397">
    <property type="term" value="P:mRNA processing"/>
    <property type="evidence" value="ECO:0007669"/>
    <property type="project" value="UniProtKB-KW"/>
</dbReference>
<dbReference type="VEuPathDB" id="FungiDB:PTTG_26067"/>
<organism evidence="5">
    <name type="scientific">Puccinia triticina (isolate 1-1 / race 1 (BBBD))</name>
    <name type="common">Brown leaf rust fungus</name>
    <dbReference type="NCBI Taxonomy" id="630390"/>
    <lineage>
        <taxon>Eukaryota</taxon>
        <taxon>Fungi</taxon>
        <taxon>Dikarya</taxon>
        <taxon>Basidiomycota</taxon>
        <taxon>Pucciniomycotina</taxon>
        <taxon>Pucciniomycetes</taxon>
        <taxon>Pucciniales</taxon>
        <taxon>Pucciniaceae</taxon>
        <taxon>Puccinia</taxon>
    </lineage>
</organism>
<feature type="compositionally biased region" description="Acidic residues" evidence="3">
    <location>
        <begin position="276"/>
        <end position="288"/>
    </location>
</feature>
<keyword evidence="1" id="KW-0507">mRNA processing</keyword>
<keyword evidence="2" id="KW-0863">Zinc-finger</keyword>
<dbReference type="GO" id="GO:0008270">
    <property type="term" value="F:zinc ion binding"/>
    <property type="evidence" value="ECO:0007669"/>
    <property type="project" value="UniProtKB-KW"/>
</dbReference>
<dbReference type="SUPFAM" id="SSF57756">
    <property type="entry name" value="Retrovirus zinc finger-like domains"/>
    <property type="match status" value="1"/>
</dbReference>
<reference evidence="5" key="1">
    <citation type="submission" date="2009-11" db="EMBL/GenBank/DDBJ databases">
        <authorList>
            <consortium name="The Broad Institute Genome Sequencing Platform"/>
            <person name="Ward D."/>
            <person name="Feldgarden M."/>
            <person name="Earl A."/>
            <person name="Young S.K."/>
            <person name="Zeng Q."/>
            <person name="Koehrsen M."/>
            <person name="Alvarado L."/>
            <person name="Berlin A."/>
            <person name="Bochicchio J."/>
            <person name="Borenstein D."/>
            <person name="Chapman S.B."/>
            <person name="Chen Z."/>
            <person name="Engels R."/>
            <person name="Freedman E."/>
            <person name="Gellesch M."/>
            <person name="Goldberg J."/>
            <person name="Griggs A."/>
            <person name="Gujja S."/>
            <person name="Heilman E."/>
            <person name="Heiman D."/>
            <person name="Hepburn T."/>
            <person name="Howarth C."/>
            <person name="Jen D."/>
            <person name="Larson L."/>
            <person name="Lewis B."/>
            <person name="Mehta T."/>
            <person name="Park D."/>
            <person name="Pearson M."/>
            <person name="Roberts A."/>
            <person name="Saif S."/>
            <person name="Shea T."/>
            <person name="Shenoy N."/>
            <person name="Sisk P."/>
            <person name="Stolte C."/>
            <person name="Sykes S."/>
            <person name="Thomson T."/>
            <person name="Walk T."/>
            <person name="White J."/>
            <person name="Yandava C."/>
            <person name="Izard J."/>
            <person name="Baranova O.V."/>
            <person name="Blanton J.M."/>
            <person name="Tanner A.C."/>
            <person name="Dewhirst F.E."/>
            <person name="Haas B."/>
            <person name="Nusbaum C."/>
            <person name="Birren B."/>
        </authorList>
    </citation>
    <scope>NUCLEOTIDE SEQUENCE [LARGE SCALE GENOMIC DNA]</scope>
    <source>
        <strain evidence="5">1-1 BBBD Race 1</strain>
    </source>
</reference>
<dbReference type="GO" id="GO:0003676">
    <property type="term" value="F:nucleic acid binding"/>
    <property type="evidence" value="ECO:0007669"/>
    <property type="project" value="InterPro"/>
</dbReference>
<sequence>MRPIRSPCLQSQTQTLSYLQSRTQTLPQSWHQLSPEIKSLDSLAIKLVLITMPACSMQNPAALIGNVPILNGNSVGFPAWRTRLEELFAIVGVHDIVVGKLLRPETDYKDSASKPIAQGSQRLYYAEESATDLDHLSEVAQATLKMTLSVDLAIRFKELKPPIATWIARIKNSASDLKSPIRDHLVYLPVEISLDDAIGLLEAHEVLMSVSFDHQPEAFASPAVTRKKKKGCWKCHQIGHHSSACPNPPAKDKQQTRFETRAGVVSTVSLGGSGPSDEEDEEEDDFNAEIDVVWG</sequence>
<dbReference type="OrthoDB" id="2797670at2759"/>
<accession>A0A180GXJ8</accession>
<feature type="domain" description="CCHC-type" evidence="4">
    <location>
        <begin position="232"/>
        <end position="247"/>
    </location>
</feature>
<dbReference type="InterPro" id="IPR036875">
    <property type="entry name" value="Znf_CCHC_sf"/>
</dbReference>
<proteinExistence type="predicted"/>
<dbReference type="Proteomes" id="UP000005240">
    <property type="component" value="Unassembled WGS sequence"/>
</dbReference>
<dbReference type="PROSITE" id="PS50158">
    <property type="entry name" value="ZF_CCHC"/>
    <property type="match status" value="1"/>
</dbReference>
<reference evidence="6" key="4">
    <citation type="submission" date="2025-05" db="UniProtKB">
        <authorList>
            <consortium name="EnsemblFungi"/>
        </authorList>
    </citation>
    <scope>IDENTIFICATION</scope>
    <source>
        <strain evidence="6">isolate 1-1 / race 1 (BBBD)</strain>
    </source>
</reference>
<evidence type="ECO:0000256" key="3">
    <source>
        <dbReference type="SAM" id="MobiDB-lite"/>
    </source>
</evidence>
<dbReference type="InterPro" id="IPR001878">
    <property type="entry name" value="Znf_CCHC"/>
</dbReference>
<keyword evidence="2" id="KW-0862">Zinc</keyword>
<keyword evidence="7" id="KW-1185">Reference proteome</keyword>
<evidence type="ECO:0000259" key="4">
    <source>
        <dbReference type="PROSITE" id="PS50158"/>
    </source>
</evidence>
<reference evidence="6 7" key="3">
    <citation type="journal article" date="2017" name="G3 (Bethesda)">
        <title>Comparative analysis highlights variable genome content of wheat rusts and divergence of the mating loci.</title>
        <authorList>
            <person name="Cuomo C.A."/>
            <person name="Bakkeren G."/>
            <person name="Khalil H.B."/>
            <person name="Panwar V."/>
            <person name="Joly D."/>
            <person name="Linning R."/>
            <person name="Sakthikumar S."/>
            <person name="Song X."/>
            <person name="Adiconis X."/>
            <person name="Fan L."/>
            <person name="Goldberg J.M."/>
            <person name="Levin J.Z."/>
            <person name="Young S."/>
            <person name="Zeng Q."/>
            <person name="Anikster Y."/>
            <person name="Bruce M."/>
            <person name="Wang M."/>
            <person name="Yin C."/>
            <person name="McCallum B."/>
            <person name="Szabo L.J."/>
            <person name="Hulbert S."/>
            <person name="Chen X."/>
            <person name="Fellers J.P."/>
        </authorList>
    </citation>
    <scope>NUCLEOTIDE SEQUENCE</scope>
    <source>
        <strain evidence="6">isolate 1-1 / race 1 (BBBD)</strain>
        <strain evidence="7">Isolate 1-1 / race 1 (BBBD)</strain>
    </source>
</reference>
<keyword evidence="2" id="KW-0479">Metal-binding</keyword>
<feature type="region of interest" description="Disordered" evidence="3">
    <location>
        <begin position="265"/>
        <end position="295"/>
    </location>
</feature>
<evidence type="ECO:0000256" key="1">
    <source>
        <dbReference type="ARBA" id="ARBA00022664"/>
    </source>
</evidence>
<evidence type="ECO:0000313" key="5">
    <source>
        <dbReference type="EMBL" id="OAV97470.1"/>
    </source>
</evidence>
<name>A0A180GXJ8_PUCT1</name>
<reference evidence="5" key="2">
    <citation type="submission" date="2016-05" db="EMBL/GenBank/DDBJ databases">
        <title>Comparative analysis highlights variable genome content of wheat rusts and divergence of the mating loci.</title>
        <authorList>
            <person name="Cuomo C.A."/>
            <person name="Bakkeren G."/>
            <person name="Szabo L."/>
            <person name="Khalil H."/>
            <person name="Joly D."/>
            <person name="Goldberg J."/>
            <person name="Young S."/>
            <person name="Zeng Q."/>
            <person name="Fellers J."/>
        </authorList>
    </citation>
    <scope>NUCLEOTIDE SEQUENCE [LARGE SCALE GENOMIC DNA]</scope>
    <source>
        <strain evidence="5">1-1 BBBD Race 1</strain>
    </source>
</reference>
<dbReference type="EMBL" id="ADAS02000013">
    <property type="protein sequence ID" value="OAV97470.1"/>
    <property type="molecule type" value="Genomic_DNA"/>
</dbReference>
<dbReference type="AlphaFoldDB" id="A0A180GXJ8"/>
<evidence type="ECO:0000313" key="7">
    <source>
        <dbReference type="Proteomes" id="UP000005240"/>
    </source>
</evidence>
<dbReference type="EnsemblFungi" id="PTTG_26067-t43_1">
    <property type="protein sequence ID" value="PTTG_26067-t43_1-p1"/>
    <property type="gene ID" value="PTTG_26067"/>
</dbReference>
<gene>
    <name evidence="5" type="ORF">PTTG_26067</name>
</gene>
<evidence type="ECO:0000313" key="6">
    <source>
        <dbReference type="EnsemblFungi" id="PTTG_26067-t43_1-p1"/>
    </source>
</evidence>
<protein>
    <submittedName>
        <fullName evidence="6">CCHC-type domain-containing protein</fullName>
    </submittedName>
</protein>
<evidence type="ECO:0000256" key="2">
    <source>
        <dbReference type="PROSITE-ProRule" id="PRU00047"/>
    </source>
</evidence>